<keyword evidence="1" id="KW-1133">Transmembrane helix</keyword>
<evidence type="ECO:0000313" key="2">
    <source>
        <dbReference type="EMBL" id="PKX96339.1"/>
    </source>
</evidence>
<evidence type="ECO:0000256" key="1">
    <source>
        <dbReference type="SAM" id="Phobius"/>
    </source>
</evidence>
<keyword evidence="1" id="KW-0812">Transmembrane</keyword>
<feature type="transmembrane region" description="Helical" evidence="1">
    <location>
        <begin position="54"/>
        <end position="74"/>
    </location>
</feature>
<dbReference type="OrthoDB" id="5216128at2759"/>
<accession>A0A2I1CFD5</accession>
<reference evidence="3" key="1">
    <citation type="journal article" date="2018" name="Proc. Natl. Acad. Sci. U.S.A.">
        <title>Linking secondary metabolites to gene clusters through genome sequencing of six diverse Aspergillus species.</title>
        <authorList>
            <person name="Kaerboelling I."/>
            <person name="Vesth T.C."/>
            <person name="Frisvad J.C."/>
            <person name="Nybo J.L."/>
            <person name="Theobald S."/>
            <person name="Kuo A."/>
            <person name="Bowyer P."/>
            <person name="Matsuda Y."/>
            <person name="Mondo S."/>
            <person name="Lyhne E.K."/>
            <person name="Kogle M.E."/>
            <person name="Clum A."/>
            <person name="Lipzen A."/>
            <person name="Salamov A."/>
            <person name="Ngan C.Y."/>
            <person name="Daum C."/>
            <person name="Chiniquy J."/>
            <person name="Barry K."/>
            <person name="LaButti K."/>
            <person name="Haridas S."/>
            <person name="Simmons B.A."/>
            <person name="Magnuson J.K."/>
            <person name="Mortensen U.H."/>
            <person name="Larsen T.O."/>
            <person name="Grigoriev I.V."/>
            <person name="Baker S.E."/>
            <person name="Andersen M.R."/>
        </authorList>
    </citation>
    <scope>NUCLEOTIDE SEQUENCE [LARGE SCALE GENOMIC DNA]</scope>
    <source>
        <strain evidence="3">IBT 16806</strain>
    </source>
</reference>
<keyword evidence="3" id="KW-1185">Reference proteome</keyword>
<evidence type="ECO:0000313" key="3">
    <source>
        <dbReference type="Proteomes" id="UP000234474"/>
    </source>
</evidence>
<dbReference type="EMBL" id="MSZS01000002">
    <property type="protein sequence ID" value="PKX96339.1"/>
    <property type="molecule type" value="Genomic_DNA"/>
</dbReference>
<comment type="caution">
    <text evidence="2">The sequence shown here is derived from an EMBL/GenBank/DDBJ whole genome shotgun (WGS) entry which is preliminary data.</text>
</comment>
<sequence length="135" mass="14546">MSQSLSISLLTTVMGIIPICFGINAILRPQHALTFFEFEPPVAPRDRSLVDSLMIVYGARDIFMGLAVYAAGFFGTRKSLGWTLTATSAVAIADGAVCWSNGHGEWNHWGYAPVLAIIGGLLVRSDGKDNTDKTK</sequence>
<organism evidence="2 3">
    <name type="scientific">Aspergillus novofumigatus (strain IBT 16806)</name>
    <dbReference type="NCBI Taxonomy" id="1392255"/>
    <lineage>
        <taxon>Eukaryota</taxon>
        <taxon>Fungi</taxon>
        <taxon>Dikarya</taxon>
        <taxon>Ascomycota</taxon>
        <taxon>Pezizomycotina</taxon>
        <taxon>Eurotiomycetes</taxon>
        <taxon>Eurotiomycetidae</taxon>
        <taxon>Eurotiales</taxon>
        <taxon>Aspergillaceae</taxon>
        <taxon>Aspergillus</taxon>
        <taxon>Aspergillus subgen. Fumigati</taxon>
    </lineage>
</organism>
<dbReference type="RefSeq" id="XP_024684934.1">
    <property type="nucleotide sequence ID" value="XM_024826466.1"/>
</dbReference>
<dbReference type="Pfam" id="PF14087">
    <property type="entry name" value="DUF4267"/>
    <property type="match status" value="1"/>
</dbReference>
<dbReference type="VEuPathDB" id="FungiDB:P174DRAFT_438151"/>
<keyword evidence="1" id="KW-0472">Membrane</keyword>
<dbReference type="OMA" id="KGEWNHW"/>
<proteinExistence type="predicted"/>
<dbReference type="InterPro" id="IPR025363">
    <property type="entry name" value="DUF4267"/>
</dbReference>
<name>A0A2I1CFD5_ASPN1</name>
<dbReference type="AlphaFoldDB" id="A0A2I1CFD5"/>
<dbReference type="GeneID" id="36533791"/>
<protein>
    <submittedName>
        <fullName evidence="2">Putative integral membrane protein</fullName>
    </submittedName>
</protein>
<gene>
    <name evidence="2" type="ORF">P174DRAFT_438151</name>
</gene>
<feature type="transmembrane region" description="Helical" evidence="1">
    <location>
        <begin position="7"/>
        <end position="27"/>
    </location>
</feature>
<dbReference type="Proteomes" id="UP000234474">
    <property type="component" value="Unassembled WGS sequence"/>
</dbReference>